<dbReference type="GO" id="GO:0004489">
    <property type="term" value="F:methylenetetrahydrofolate reductase [NAD(P)H] activity"/>
    <property type="evidence" value="ECO:0007669"/>
    <property type="project" value="InterPro"/>
</dbReference>
<evidence type="ECO:0000313" key="9">
    <source>
        <dbReference type="EMBL" id="CAF4417025.1"/>
    </source>
</evidence>
<comment type="similarity">
    <text evidence="3">Belongs to the methylenetetrahydrofolate reductase family.</text>
</comment>
<dbReference type="PANTHER" id="PTHR45754">
    <property type="entry name" value="METHYLENETETRAHYDROFOLATE REDUCTASE"/>
    <property type="match status" value="1"/>
</dbReference>
<name>A0A8S2TXE2_9BILA</name>
<dbReference type="InterPro" id="IPR003171">
    <property type="entry name" value="Mehydrof_redctse-like"/>
</dbReference>
<evidence type="ECO:0000256" key="2">
    <source>
        <dbReference type="ARBA" id="ARBA00004777"/>
    </source>
</evidence>
<dbReference type="GO" id="GO:0071949">
    <property type="term" value="F:FAD binding"/>
    <property type="evidence" value="ECO:0007669"/>
    <property type="project" value="TreeGrafter"/>
</dbReference>
<dbReference type="Proteomes" id="UP000681967">
    <property type="component" value="Unassembled WGS sequence"/>
</dbReference>
<dbReference type="Proteomes" id="UP000681720">
    <property type="component" value="Unassembled WGS sequence"/>
</dbReference>
<keyword evidence="5" id="KW-0274">FAD</keyword>
<comment type="caution">
    <text evidence="8">The sequence shown here is derived from an EMBL/GenBank/DDBJ whole genome shotgun (WGS) entry which is preliminary data.</text>
</comment>
<evidence type="ECO:0000256" key="6">
    <source>
        <dbReference type="ARBA" id="ARBA00023002"/>
    </source>
</evidence>
<dbReference type="EMBL" id="CAJOBJ010066104">
    <property type="protein sequence ID" value="CAF4439663.1"/>
    <property type="molecule type" value="Genomic_DNA"/>
</dbReference>
<dbReference type="AlphaFoldDB" id="A0A8S2TXE2"/>
<dbReference type="InterPro" id="IPR029041">
    <property type="entry name" value="FAD-linked_oxidoreductase-like"/>
</dbReference>
<dbReference type="Pfam" id="PF02219">
    <property type="entry name" value="MTHFR"/>
    <property type="match status" value="1"/>
</dbReference>
<dbReference type="GO" id="GO:0009086">
    <property type="term" value="P:methionine biosynthetic process"/>
    <property type="evidence" value="ECO:0007669"/>
    <property type="project" value="TreeGrafter"/>
</dbReference>
<evidence type="ECO:0000256" key="4">
    <source>
        <dbReference type="ARBA" id="ARBA00022630"/>
    </source>
</evidence>
<sequence length="72" mass="8420">EQWDPDQTDFRYATDLVKFIREKFGDYFVICVAGYPQGHPDTESYEEDLGYLKQKVDAGADFIITQLFFQAE</sequence>
<accession>A0A8S2TXE2</accession>
<proteinExistence type="inferred from homology"/>
<evidence type="ECO:0000256" key="5">
    <source>
        <dbReference type="ARBA" id="ARBA00022827"/>
    </source>
</evidence>
<evidence type="ECO:0000313" key="8">
    <source>
        <dbReference type="EMBL" id="CAF4313948.1"/>
    </source>
</evidence>
<dbReference type="Gene3D" id="3.20.20.220">
    <property type="match status" value="1"/>
</dbReference>
<evidence type="ECO:0000313" key="10">
    <source>
        <dbReference type="EMBL" id="CAF4439663.1"/>
    </source>
</evidence>
<feature type="non-terminal residue" evidence="8">
    <location>
        <position position="72"/>
    </location>
</feature>
<dbReference type="SUPFAM" id="SSF51730">
    <property type="entry name" value="FAD-linked oxidoreductase"/>
    <property type="match status" value="1"/>
</dbReference>
<protein>
    <recommendedName>
        <fullName evidence="12">Methylenetetrahydrofolate reductase (NAD(P)H)</fullName>
    </recommendedName>
</protein>
<evidence type="ECO:0000313" key="11">
    <source>
        <dbReference type="Proteomes" id="UP000681967"/>
    </source>
</evidence>
<evidence type="ECO:0000256" key="3">
    <source>
        <dbReference type="ARBA" id="ARBA00006743"/>
    </source>
</evidence>
<dbReference type="PANTHER" id="PTHR45754:SF3">
    <property type="entry name" value="METHYLENETETRAHYDROFOLATE REDUCTASE (NADPH)"/>
    <property type="match status" value="1"/>
</dbReference>
<comment type="cofactor">
    <cofactor evidence="1">
        <name>FAD</name>
        <dbReference type="ChEBI" id="CHEBI:57692"/>
    </cofactor>
</comment>
<evidence type="ECO:0000256" key="7">
    <source>
        <dbReference type="RuleBase" id="RU004254"/>
    </source>
</evidence>
<evidence type="ECO:0008006" key="12">
    <source>
        <dbReference type="Google" id="ProtNLM"/>
    </source>
</evidence>
<dbReference type="EMBL" id="CAJOBI010061393">
    <property type="protein sequence ID" value="CAF4417025.1"/>
    <property type="molecule type" value="Genomic_DNA"/>
</dbReference>
<dbReference type="EMBL" id="CAJOBH010038209">
    <property type="protein sequence ID" value="CAF4313948.1"/>
    <property type="molecule type" value="Genomic_DNA"/>
</dbReference>
<dbReference type="Proteomes" id="UP000676336">
    <property type="component" value="Unassembled WGS sequence"/>
</dbReference>
<reference evidence="8" key="1">
    <citation type="submission" date="2021-02" db="EMBL/GenBank/DDBJ databases">
        <authorList>
            <person name="Nowell W R."/>
        </authorList>
    </citation>
    <scope>NUCLEOTIDE SEQUENCE</scope>
</reference>
<evidence type="ECO:0000256" key="1">
    <source>
        <dbReference type="ARBA" id="ARBA00001974"/>
    </source>
</evidence>
<organism evidence="8 11">
    <name type="scientific">Rotaria magnacalcarata</name>
    <dbReference type="NCBI Taxonomy" id="392030"/>
    <lineage>
        <taxon>Eukaryota</taxon>
        <taxon>Metazoa</taxon>
        <taxon>Spiralia</taxon>
        <taxon>Gnathifera</taxon>
        <taxon>Rotifera</taxon>
        <taxon>Eurotatoria</taxon>
        <taxon>Bdelloidea</taxon>
        <taxon>Philodinida</taxon>
        <taxon>Philodinidae</taxon>
        <taxon>Rotaria</taxon>
    </lineage>
</organism>
<comment type="pathway">
    <text evidence="2 7">One-carbon metabolism; tetrahydrofolate interconversion.</text>
</comment>
<dbReference type="GO" id="GO:0035999">
    <property type="term" value="P:tetrahydrofolate interconversion"/>
    <property type="evidence" value="ECO:0007669"/>
    <property type="project" value="TreeGrafter"/>
</dbReference>
<gene>
    <name evidence="8" type="ORF">BYL167_LOCUS27996</name>
    <name evidence="10" type="ORF">GIL414_LOCUS31900</name>
    <name evidence="9" type="ORF">SMN809_LOCUS31174</name>
</gene>
<dbReference type="GO" id="GO:0005829">
    <property type="term" value="C:cytosol"/>
    <property type="evidence" value="ECO:0007669"/>
    <property type="project" value="TreeGrafter"/>
</dbReference>
<keyword evidence="4" id="KW-0285">Flavoprotein</keyword>
<keyword evidence="6" id="KW-0560">Oxidoreductase</keyword>
<feature type="non-terminal residue" evidence="8">
    <location>
        <position position="1"/>
    </location>
</feature>